<evidence type="ECO:0000256" key="1">
    <source>
        <dbReference type="SAM" id="MobiDB-lite"/>
    </source>
</evidence>
<accession>A0A9P0PJT3</accession>
<dbReference type="EMBL" id="CAKOFQ010006940">
    <property type="protein sequence ID" value="CAH1983539.1"/>
    <property type="molecule type" value="Genomic_DNA"/>
</dbReference>
<name>A0A9P0PJT3_ACAOB</name>
<feature type="compositionally biased region" description="Polar residues" evidence="1">
    <location>
        <begin position="35"/>
        <end position="51"/>
    </location>
</feature>
<organism evidence="3 4">
    <name type="scientific">Acanthoscelides obtectus</name>
    <name type="common">Bean weevil</name>
    <name type="synonym">Bruchus obtectus</name>
    <dbReference type="NCBI Taxonomy" id="200917"/>
    <lineage>
        <taxon>Eukaryota</taxon>
        <taxon>Metazoa</taxon>
        <taxon>Ecdysozoa</taxon>
        <taxon>Arthropoda</taxon>
        <taxon>Hexapoda</taxon>
        <taxon>Insecta</taxon>
        <taxon>Pterygota</taxon>
        <taxon>Neoptera</taxon>
        <taxon>Endopterygota</taxon>
        <taxon>Coleoptera</taxon>
        <taxon>Polyphaga</taxon>
        <taxon>Cucujiformia</taxon>
        <taxon>Chrysomeloidea</taxon>
        <taxon>Chrysomelidae</taxon>
        <taxon>Bruchinae</taxon>
        <taxon>Bruchini</taxon>
        <taxon>Acanthoscelides</taxon>
    </lineage>
</organism>
<dbReference type="Proteomes" id="UP001152888">
    <property type="component" value="Unassembled WGS sequence"/>
</dbReference>
<sequence>MKTIVKDGLMQSLVVIWWLQKTPEYAICTLLRTASFGNPPSMTKSQDISSGRSRDEKLRDKEQLLKALQTSINDYSSYQKSTCFQNYSDFYIYIYIYIYICIYRVTSKLSHLF</sequence>
<evidence type="ECO:0000313" key="4">
    <source>
        <dbReference type="Proteomes" id="UP001152888"/>
    </source>
</evidence>
<keyword evidence="2" id="KW-0812">Transmembrane</keyword>
<keyword evidence="2" id="KW-1133">Transmembrane helix</keyword>
<evidence type="ECO:0000313" key="3">
    <source>
        <dbReference type="EMBL" id="CAH1983539.1"/>
    </source>
</evidence>
<protein>
    <submittedName>
        <fullName evidence="3">Uncharacterized protein</fullName>
    </submittedName>
</protein>
<dbReference type="OrthoDB" id="6798394at2759"/>
<feature type="transmembrane region" description="Helical" evidence="2">
    <location>
        <begin position="90"/>
        <end position="106"/>
    </location>
</feature>
<keyword evidence="4" id="KW-1185">Reference proteome</keyword>
<proteinExistence type="predicted"/>
<feature type="region of interest" description="Disordered" evidence="1">
    <location>
        <begin position="35"/>
        <end position="58"/>
    </location>
</feature>
<dbReference type="AlphaFoldDB" id="A0A9P0PJT3"/>
<comment type="caution">
    <text evidence="3">The sequence shown here is derived from an EMBL/GenBank/DDBJ whole genome shotgun (WGS) entry which is preliminary data.</text>
</comment>
<evidence type="ECO:0000256" key="2">
    <source>
        <dbReference type="SAM" id="Phobius"/>
    </source>
</evidence>
<keyword evidence="2" id="KW-0472">Membrane</keyword>
<reference evidence="3" key="1">
    <citation type="submission" date="2022-03" db="EMBL/GenBank/DDBJ databases">
        <authorList>
            <person name="Sayadi A."/>
        </authorList>
    </citation>
    <scope>NUCLEOTIDE SEQUENCE</scope>
</reference>
<gene>
    <name evidence="3" type="ORF">ACAOBT_LOCUS15602</name>
</gene>